<reference evidence="3" key="1">
    <citation type="submission" date="2017-05" db="EMBL/GenBank/DDBJ databases">
        <authorList>
            <person name="Giani T."/>
            <person name="Arena F."/>
            <person name="Pollini S."/>
            <person name="Di Pilato V."/>
            <person name="D'Andrea M.M."/>
            <person name="Henrici De Angelis L."/>
            <person name="Bassetti M."/>
            <person name="Rossolini G.M."/>
        </authorList>
    </citation>
    <scope>NUCLEOTIDE SEQUENCE [LARGE SCALE GENOMIC DNA]</scope>
    <source>
        <strain evidence="3">S567_C10_BS</strain>
    </source>
</reference>
<evidence type="ECO:0000256" key="1">
    <source>
        <dbReference type="SAM" id="MobiDB-lite"/>
    </source>
</evidence>
<dbReference type="AlphaFoldDB" id="A0A241XS59"/>
<proteinExistence type="predicted"/>
<evidence type="ECO:0000313" key="2">
    <source>
        <dbReference type="EMBL" id="OTI63254.1"/>
    </source>
</evidence>
<gene>
    <name evidence="2" type="ORF">CAZ10_10515</name>
</gene>
<feature type="region of interest" description="Disordered" evidence="1">
    <location>
        <begin position="100"/>
        <end position="140"/>
    </location>
</feature>
<protein>
    <submittedName>
        <fullName evidence="2">Uncharacterized protein</fullName>
    </submittedName>
</protein>
<dbReference type="EMBL" id="NFFZ01000004">
    <property type="protein sequence ID" value="OTI63254.1"/>
    <property type="molecule type" value="Genomic_DNA"/>
</dbReference>
<comment type="caution">
    <text evidence="2">The sequence shown here is derived from an EMBL/GenBank/DDBJ whole genome shotgun (WGS) entry which is preliminary data.</text>
</comment>
<sequence length="140" mass="15761">MSKTLLQMLRDVTDAFDPAAELADDGRYAQLAGEYIKHDAPTITELREKVLDASRRMIEDNDPFAAPRWDTAPSWASWLAQDYDANWFWYDKKPKPGVGREGWVVEDDSRSKVAKRPTSRAANSAWHGTLQAKPAPVGLD</sequence>
<accession>A0A241XS59</accession>
<organism evidence="2 3">
    <name type="scientific">Pseudomonas aeruginosa</name>
    <dbReference type="NCBI Taxonomy" id="287"/>
    <lineage>
        <taxon>Bacteria</taxon>
        <taxon>Pseudomonadati</taxon>
        <taxon>Pseudomonadota</taxon>
        <taxon>Gammaproteobacteria</taxon>
        <taxon>Pseudomonadales</taxon>
        <taxon>Pseudomonadaceae</taxon>
        <taxon>Pseudomonas</taxon>
    </lineage>
</organism>
<evidence type="ECO:0000313" key="3">
    <source>
        <dbReference type="Proteomes" id="UP000194857"/>
    </source>
</evidence>
<dbReference type="Proteomes" id="UP000194857">
    <property type="component" value="Unassembled WGS sequence"/>
</dbReference>
<dbReference type="RefSeq" id="WP_083196188.1">
    <property type="nucleotide sequence ID" value="NZ_NFFZ01000004.1"/>
</dbReference>
<name>A0A241XS59_PSEAI</name>